<dbReference type="AlphaFoldDB" id="A0A426QHT0"/>
<evidence type="ECO:0000313" key="4">
    <source>
        <dbReference type="Proteomes" id="UP000287798"/>
    </source>
</evidence>
<evidence type="ECO:0000259" key="2">
    <source>
        <dbReference type="Pfam" id="PF13372"/>
    </source>
</evidence>
<protein>
    <recommendedName>
        <fullName evidence="2">Alginate export domain-containing protein</fullName>
    </recommendedName>
</protein>
<comment type="caution">
    <text evidence="3">The sequence shown here is derived from an EMBL/GenBank/DDBJ whole genome shotgun (WGS) entry which is preliminary data.</text>
</comment>
<feature type="domain" description="Alginate export" evidence="2">
    <location>
        <begin position="33"/>
        <end position="87"/>
    </location>
</feature>
<dbReference type="Gene3D" id="2.40.160.10">
    <property type="entry name" value="Porin"/>
    <property type="match status" value="1"/>
</dbReference>
<keyword evidence="4" id="KW-1185">Reference proteome</keyword>
<gene>
    <name evidence="3" type="ORF">D6C00_04635</name>
</gene>
<feature type="region of interest" description="Disordered" evidence="1">
    <location>
        <begin position="185"/>
        <end position="208"/>
    </location>
</feature>
<organism evidence="3 4">
    <name type="scientific">Thiohalobacter thiocyanaticus</name>
    <dbReference type="NCBI Taxonomy" id="585455"/>
    <lineage>
        <taxon>Bacteria</taxon>
        <taxon>Pseudomonadati</taxon>
        <taxon>Pseudomonadota</taxon>
        <taxon>Gammaproteobacteria</taxon>
        <taxon>Thiohalobacterales</taxon>
        <taxon>Thiohalobacteraceae</taxon>
        <taxon>Thiohalobacter</taxon>
    </lineage>
</organism>
<dbReference type="Pfam" id="PF13372">
    <property type="entry name" value="Alginate_exp"/>
    <property type="match status" value="1"/>
</dbReference>
<accession>A0A426QHT0</accession>
<name>A0A426QHT0_9GAMM</name>
<proteinExistence type="predicted"/>
<dbReference type="InterPro" id="IPR023614">
    <property type="entry name" value="Porin_dom_sf"/>
</dbReference>
<sequence length="208" mass="23208">MWRWRTAPALVEDFNSGPGGNGKAGYSVIGDPDGTEVNQAYLGYDVMPETGIRLGRQRIILDNARFVGNVGWRQREQTYDAVRLTSGSLPDTTFDYAYMDNVQNIFGADVAMSNHIINLGYSGFEAFNLGAYGYFLAFNGSAAARAASSQTLGAYLDGSLGLDGFKLLLPRRICRTVRLRGRQQQHRRRLHALHPRRDGWRHHGQGRL</sequence>
<dbReference type="EMBL" id="QZMU01000001">
    <property type="protein sequence ID" value="RRQ21302.1"/>
    <property type="molecule type" value="Genomic_DNA"/>
</dbReference>
<dbReference type="InterPro" id="IPR025388">
    <property type="entry name" value="Alginate_export_dom"/>
</dbReference>
<evidence type="ECO:0000256" key="1">
    <source>
        <dbReference type="SAM" id="MobiDB-lite"/>
    </source>
</evidence>
<dbReference type="Proteomes" id="UP000287798">
    <property type="component" value="Unassembled WGS sequence"/>
</dbReference>
<evidence type="ECO:0000313" key="3">
    <source>
        <dbReference type="EMBL" id="RRQ21302.1"/>
    </source>
</evidence>
<reference evidence="3 4" key="1">
    <citation type="journal article" date="2010" name="Int. J. Syst. Evol. Microbiol.">
        <title>Thiohalobacter thiocyanaticus gen. nov., sp. nov., a moderately halophilic, sulfur-oxidizing gammaproteobacterium from hypersaline lakes, that utilizes thiocyanate.</title>
        <authorList>
            <person name="Sorokin D.Y."/>
            <person name="Kovaleva O.L."/>
            <person name="Tourova T.P."/>
            <person name="Muyzer G."/>
        </authorList>
    </citation>
    <scope>NUCLEOTIDE SEQUENCE [LARGE SCALE GENOMIC DNA]</scope>
    <source>
        <strain evidence="3 4">Hrh1</strain>
    </source>
</reference>